<proteinExistence type="predicted"/>
<accession>A0A840FIE9</accession>
<protein>
    <recommendedName>
        <fullName evidence="1">VOC domain-containing protein</fullName>
    </recommendedName>
</protein>
<dbReference type="Gene3D" id="3.10.180.10">
    <property type="entry name" value="2,3-Dihydroxybiphenyl 1,2-Dioxygenase, domain 1"/>
    <property type="match status" value="1"/>
</dbReference>
<feature type="domain" description="VOC" evidence="1">
    <location>
        <begin position="3"/>
        <end position="127"/>
    </location>
</feature>
<gene>
    <name evidence="2" type="ORF">GGQ80_003397</name>
</gene>
<name>A0A840FIE9_9SPHN</name>
<dbReference type="PANTHER" id="PTHR36503">
    <property type="entry name" value="BLR2520 PROTEIN"/>
    <property type="match status" value="1"/>
</dbReference>
<sequence length="142" mass="15382">MTKMIFVNLPVEDVGRATAFYAALGFKQDPMFSGEHASSMAWSDAIVVMLLAKPFFQTFTKKQVADPRTHVGSLISISLDSRDEVDRIAEAAVANGGRELHGAEDHGFMYSRAFEDPDGHGWGPLYMDMAAFAEAKAAGHAG</sequence>
<reference evidence="2 3" key="1">
    <citation type="submission" date="2020-08" db="EMBL/GenBank/DDBJ databases">
        <title>Genomic Encyclopedia of Type Strains, Phase IV (KMG-IV): sequencing the most valuable type-strain genomes for metagenomic binning, comparative biology and taxonomic classification.</title>
        <authorList>
            <person name="Goeker M."/>
        </authorList>
    </citation>
    <scope>NUCLEOTIDE SEQUENCE [LARGE SCALE GENOMIC DNA]</scope>
    <source>
        <strain evidence="2 3">YC6723</strain>
    </source>
</reference>
<dbReference type="InterPro" id="IPR029068">
    <property type="entry name" value="Glyas_Bleomycin-R_OHBP_Dase"/>
</dbReference>
<evidence type="ECO:0000313" key="3">
    <source>
        <dbReference type="Proteomes" id="UP000529795"/>
    </source>
</evidence>
<dbReference type="Proteomes" id="UP000529795">
    <property type="component" value="Unassembled WGS sequence"/>
</dbReference>
<comment type="caution">
    <text evidence="2">The sequence shown here is derived from an EMBL/GenBank/DDBJ whole genome shotgun (WGS) entry which is preliminary data.</text>
</comment>
<evidence type="ECO:0000313" key="2">
    <source>
        <dbReference type="EMBL" id="MBB4155474.1"/>
    </source>
</evidence>
<dbReference type="EMBL" id="JACIEV010000012">
    <property type="protein sequence ID" value="MBB4155474.1"/>
    <property type="molecule type" value="Genomic_DNA"/>
</dbReference>
<dbReference type="PANTHER" id="PTHR36503:SF2">
    <property type="entry name" value="BLR2408 PROTEIN"/>
    <property type="match status" value="1"/>
</dbReference>
<dbReference type="PROSITE" id="PS51819">
    <property type="entry name" value="VOC"/>
    <property type="match status" value="1"/>
</dbReference>
<keyword evidence="3" id="KW-1185">Reference proteome</keyword>
<dbReference type="InterPro" id="IPR037523">
    <property type="entry name" value="VOC_core"/>
</dbReference>
<dbReference type="SUPFAM" id="SSF54593">
    <property type="entry name" value="Glyoxalase/Bleomycin resistance protein/Dihydroxybiphenyl dioxygenase"/>
    <property type="match status" value="1"/>
</dbReference>
<dbReference type="Pfam" id="PF00903">
    <property type="entry name" value="Glyoxalase"/>
    <property type="match status" value="1"/>
</dbReference>
<evidence type="ECO:0000259" key="1">
    <source>
        <dbReference type="PROSITE" id="PS51819"/>
    </source>
</evidence>
<dbReference type="AlphaFoldDB" id="A0A840FIE9"/>
<organism evidence="2 3">
    <name type="scientific">Sphingomonas jinjuensis</name>
    <dbReference type="NCBI Taxonomy" id="535907"/>
    <lineage>
        <taxon>Bacteria</taxon>
        <taxon>Pseudomonadati</taxon>
        <taxon>Pseudomonadota</taxon>
        <taxon>Alphaproteobacteria</taxon>
        <taxon>Sphingomonadales</taxon>
        <taxon>Sphingomonadaceae</taxon>
        <taxon>Sphingomonas</taxon>
    </lineage>
</organism>
<dbReference type="InterPro" id="IPR004360">
    <property type="entry name" value="Glyas_Fos-R_dOase_dom"/>
</dbReference>